<dbReference type="EMBL" id="CP003418">
    <property type="protein sequence ID" value="AFH47788.1"/>
    <property type="molecule type" value="Genomic_DNA"/>
</dbReference>
<dbReference type="Proteomes" id="UP000007394">
    <property type="component" value="Chromosome"/>
</dbReference>
<accession>I0AFN1</accession>
<dbReference type="AlphaFoldDB" id="I0AFN1"/>
<sequence length="102" mass="11710">MQTTETKTYTINQQIYHLKNKYTLKDWGQILKILGGINPDDNNSIALLLTDNRVEDLLAIILDKPVEGDIYEEDFNEVSRAINDFFTRKKSLMKNTTGSTVN</sequence>
<reference evidence="1 2" key="1">
    <citation type="journal article" date="2012" name="Front. Microbiol.">
        <title>Complete genome of Ignavibacterium album, a metabolically versatile, flagellated, facultative anaerobe from the phylum Chlorobi.</title>
        <authorList>
            <person name="Liu Z."/>
            <person name="Frigaard N.-U."/>
            <person name="Vogl K."/>
            <person name="Iino T."/>
            <person name="Ohkuma M."/>
            <person name="Overmann J."/>
            <person name="Bryant D.A."/>
        </authorList>
    </citation>
    <scope>NUCLEOTIDE SEQUENCE [LARGE SCALE GENOMIC DNA]</scope>
    <source>
        <strain evidence="2">DSM 19864 / JCM 16511 / NBRC 101810 / Mat9-16</strain>
    </source>
</reference>
<protein>
    <submittedName>
        <fullName evidence="1">Uncharacterized protein</fullName>
    </submittedName>
</protein>
<name>I0AFN1_IGNAJ</name>
<proteinExistence type="predicted"/>
<dbReference type="KEGG" id="ial:IALB_0074"/>
<dbReference type="RefSeq" id="WP_014558948.1">
    <property type="nucleotide sequence ID" value="NC_017464.1"/>
</dbReference>
<keyword evidence="2" id="KW-1185">Reference proteome</keyword>
<dbReference type="HOGENOM" id="CLU_2287688_0_0_10"/>
<evidence type="ECO:0000313" key="1">
    <source>
        <dbReference type="EMBL" id="AFH47788.1"/>
    </source>
</evidence>
<evidence type="ECO:0000313" key="2">
    <source>
        <dbReference type="Proteomes" id="UP000007394"/>
    </source>
</evidence>
<gene>
    <name evidence="1" type="ordered locus">IALB_0074</name>
</gene>
<organism evidence="1 2">
    <name type="scientific">Ignavibacterium album (strain DSM 19864 / JCM 16511 / NBRC 101810 / Mat9-16)</name>
    <dbReference type="NCBI Taxonomy" id="945713"/>
    <lineage>
        <taxon>Bacteria</taxon>
        <taxon>Pseudomonadati</taxon>
        <taxon>Ignavibacteriota</taxon>
        <taxon>Ignavibacteria</taxon>
        <taxon>Ignavibacteriales</taxon>
        <taxon>Ignavibacteriaceae</taxon>
        <taxon>Ignavibacterium</taxon>
    </lineage>
</organism>
<dbReference type="STRING" id="945713.IALB_0074"/>